<name>A0ACC1NKU6_9HYPO</name>
<proteinExistence type="predicted"/>
<gene>
    <name evidence="1" type="ORF">NQ176_g3171</name>
</gene>
<dbReference type="Proteomes" id="UP001143910">
    <property type="component" value="Unassembled WGS sequence"/>
</dbReference>
<dbReference type="EMBL" id="JANJQO010000271">
    <property type="protein sequence ID" value="KAJ2979570.1"/>
    <property type="molecule type" value="Genomic_DNA"/>
</dbReference>
<accession>A0ACC1NKU6</accession>
<evidence type="ECO:0000313" key="2">
    <source>
        <dbReference type="Proteomes" id="UP001143910"/>
    </source>
</evidence>
<comment type="caution">
    <text evidence="1">The sequence shown here is derived from an EMBL/GenBank/DDBJ whole genome shotgun (WGS) entry which is preliminary data.</text>
</comment>
<organism evidence="1 2">
    <name type="scientific">Zarea fungicola</name>
    <dbReference type="NCBI Taxonomy" id="93591"/>
    <lineage>
        <taxon>Eukaryota</taxon>
        <taxon>Fungi</taxon>
        <taxon>Dikarya</taxon>
        <taxon>Ascomycota</taxon>
        <taxon>Pezizomycotina</taxon>
        <taxon>Sordariomycetes</taxon>
        <taxon>Hypocreomycetidae</taxon>
        <taxon>Hypocreales</taxon>
        <taxon>Cordycipitaceae</taxon>
        <taxon>Zarea</taxon>
    </lineage>
</organism>
<evidence type="ECO:0000313" key="1">
    <source>
        <dbReference type="EMBL" id="KAJ2979570.1"/>
    </source>
</evidence>
<keyword evidence="2" id="KW-1185">Reference proteome</keyword>
<protein>
    <submittedName>
        <fullName evidence="1">Uncharacterized protein</fullName>
    </submittedName>
</protein>
<sequence length="2848" mass="302609">MSSEQRTLLHVVYAGRGDALILEYTTVSNPKRYFLLIDGGPPDESGIPYYKYLFQAIKDVWSKRQSGQNITVDAIFCSHPHSDHSEGLKYILNSMGDAASLLTFSGPFVMPSVAYEEATELTSVLTKLHFAVQAAGWTPTRLPGITVDFPSDDKILVFMPSSDKPEAIDTDEVNLASILMYTDPAATVGAGQVYFTGDNVGHTIATKIAPAGQPRKTFPIYKIQHHGSKNNSSINTSLRGISVEVERECAVFFILSHYVASETGAVSLVPVLGDIPPSALAIFGQRMRGIIGDLPAVEAYLNELVTRQDRYKAAIIGSNVVSLLEAEAAGPFPPALPTPNDLMVQVRSWVLHLEDTDGPFPEFYDITAPYRKPLSWWADSSWQNSRHFCPQFQRLLPIPGIREFYNSFDAEAYVISANHVFRHPTEATLIGLGLAVRDRQRSATVYLTEGETVNSSAIVKLCLDATGGTITANQLFDPSSPHSLRIRYKSTGFYFTLDGAGAAMANREVTNRTAAISFSTDTVTRESLRNKLETDTTYLPLRKAIAPTDQVTYSVYCLVESTKWYLDLQSKAPLVTGSKTFMVVYDGTDNDWPAPSPSASDGETYIHVMQTTSDSPPQRIFGMSFALGTRTGRTSWQLIWQAPVSSSSSATEKTTFYFDATTGGIVVDKYQDPPPAKYKLTPVQFQFINNSNPAMPSFAMRPHTTALPTLKDYYTSTDLVLPSPLPCQQALLDLVGSNVLEQLDLTLSFETAVLGWSLDPYQSTVDFDDEGIAATVHGVELVFILAPGTTIPFDNQNLKVLSVSLSITWPDDTSNPETPFQLDLIVVAERSVTLSCHPTLLNVERITSLKKCLLGMGVTTDALNTITVPKLLGFIIYDYSSVVNALLDLVPSFLVNAGLPLLKPDWANSTVDASWNPLGNVTISRADIVCVVSGVSGWALQNIAGIALTMGSLNITATDTLTPNQQLSLTGSASFTNVAEAEGIALTFSCVLGSDQSELVFSISGTDSVSALSTLLPGVPDLTQLQTPFSASALGQMTSSLIGFSVSQAVTGMPTYDLSSVFVIVNFDDWKQFLPSTFPIAGIDQDSVVIRVLVLEPRNADTTLVGVNIDYSVHLDSPLPPLLTVNLSANPLVTTGSYEFRLTVGAAPVRALGAGTGLTLANLCQAIGMADISSSIGNAIPILGQVLTAIELVELSVSVLKQASASTPSYVFGDWRLSLYVDGFVIVPNILTITQATMNMTSIGGLFSCEVNGSIMLSSADTQTIVNVFMKTPTPEFPGQVRIDAPSELSIANVMSAFGFPDLTSVPVIGSLISVAVDSVDCSLGYPEGSTDVACLGVAIDLGLDTLDLGILSLVAITLSIEYHAAEDLLGPGSEQKAFSISSLLADGTLSATVAYNSLKGTLTASLVQTEPLSLTLLLQDILPSMVVNALSGLIGNMSFDHADLVLDTTNYSIQSFSIALTSVETLDVGSLVLSALSVDYVAAGSGTQPTPETLVVRGVIQQGDVGVAISISCISDGTVASAPLNSTVKVEFTVTPLTPTSLPLLGFINILGLPFPTYTKPADCPSFDALQVTDVSGQITVTTVSTSSSATSTTLEIDSLSARVVTLPGSGIDILPVLGIQLTQVMLSITYADSQTSGSVSGYLPISGIGGVWVLFSLQDGQELYAADLNLGTEEKMDATDIYHTFLTADEWNIPTNLNVPSALPLADIHARVTRNVSIDVWGFGTTGSGTGTWEIAASGVELSTASLGGRIHIMEPAAQSIESTTNAERQYDVYIIGTVSFTGFSGANAAEARLNIKSNDGVTFTAGITKTGSGSDLNTLSEELDTNPGSNWDSILPLTTSSISLDQTGISVYANFTKDDTRFAMYGSVTGIGYLLLLGRPNLTAGSPGRSYFVSLVITDLGAVWSDFSNIMGFFDFDELAVYIMAYDGELIDIYTDLKSLVTDFAAGDVVVPDTSIPVAPMLKDYGKTTLGNGAFFSGTISLSSQTPKPMTGGFTMASDPSSTGVVNLWALVPHDPTSTVFGIIMTDFTLLGGAVVINGSGTYVPDNLTIKEASLVLSIPGAPAPLAFEVGLTVTPDETSFSVLTSSLTLPSPFGNMFSVTFNNLGITGEIMKVQEKPSATYSISTTSVLLGGSSTGLGGSIIFPEGKPQVAVLDAMNMGILDVFTKIIQYDPGSGSTPGSWPAVYNPFTVTKAVIYYNNGAEYTTASGITYQSNYNINAELSIFGVEFSLDLNIPSRAGVKVTGTYIGTIDFKFVQLGPYPPSAPTTSGPTLSIDTTTSTTVYKYESAVTFFGLEGLDLALQYTKDGDEDIFSGTLQYDGTVLGVPNPSISASYNSSTDEWSFGPWPIIQDLGNAIDIMKEIVDMSATQACKTLVGLALDNVTVKVSPNLKLTSGTDASNIITAGAEPYLMITFDVTFSLNVAKTQICSLTLPNDQLIPPQKMTASDFDTSSLQSFVLSVFVQFAKNLALAVLENPVALGALIAQMAILDFGEDLVTNLLCRGCDNPDLETAARNWADKNHSDAGDSGDDSHDDFRAVLNAVGIGLATSIFASGVSLLDTTQNILGQLASLVDKFTSIFGVDSGLEQQLNDITDLVNKLLGDKATATNFLNAALDMGGIPHLTWGPATGATGDEPQTSVSIDWSQALPNSQSQVWYEGYNGFQWIVRANTTGGINDPGTVTYTETDSSKRAFTLHDDDFAYNTTIYVWVTSTYGEFGTSDMPPAASISHVPFLYPPSVTLGATTSGLAVKFSGQSAPVVQETYKVQVAGSDVASRQLVIFDKTVPDATAPVAISWDAFTPTSPMPASVCAYVQAVSSDPSKAHDSVFAASTAYFTVLPLPTSSL</sequence>
<reference evidence="1" key="1">
    <citation type="submission" date="2022-08" db="EMBL/GenBank/DDBJ databases">
        <title>Genome Sequence of Lecanicillium fungicola.</title>
        <authorList>
            <person name="Buettner E."/>
        </authorList>
    </citation>
    <scope>NUCLEOTIDE SEQUENCE</scope>
    <source>
        <strain evidence="1">Babe33</strain>
    </source>
</reference>